<dbReference type="CDD" id="cd01948">
    <property type="entry name" value="EAL"/>
    <property type="match status" value="1"/>
</dbReference>
<reference evidence="3 4" key="2">
    <citation type="submission" date="2017-10" db="EMBL/GenBank/DDBJ databases">
        <authorList>
            <person name="Banno H."/>
            <person name="Chua N.-H."/>
        </authorList>
    </citation>
    <scope>NUCLEOTIDE SEQUENCE [LARGE SCALE GENOMIC DNA]</scope>
    <source>
        <strain evidence="3 4">JK623</strain>
    </source>
</reference>
<dbReference type="SUPFAM" id="SSF141868">
    <property type="entry name" value="EAL domain-like"/>
    <property type="match status" value="1"/>
</dbReference>
<dbReference type="InterPro" id="IPR000160">
    <property type="entry name" value="GGDEF_dom"/>
</dbReference>
<dbReference type="InterPro" id="IPR052155">
    <property type="entry name" value="Biofilm_reg_signaling"/>
</dbReference>
<dbReference type="InterPro" id="IPR029787">
    <property type="entry name" value="Nucleotide_cyclase"/>
</dbReference>
<dbReference type="Pfam" id="PF00990">
    <property type="entry name" value="GGDEF"/>
    <property type="match status" value="1"/>
</dbReference>
<keyword evidence="4" id="KW-1185">Reference proteome</keyword>
<dbReference type="PROSITE" id="PS50883">
    <property type="entry name" value="EAL"/>
    <property type="match status" value="1"/>
</dbReference>
<comment type="caution">
    <text evidence="3">The sequence shown here is derived from an EMBL/GenBank/DDBJ whole genome shotgun (WGS) entry which is preliminary data.</text>
</comment>
<dbReference type="SUPFAM" id="SSF55073">
    <property type="entry name" value="Nucleotide cyclase"/>
    <property type="match status" value="1"/>
</dbReference>
<dbReference type="EMBL" id="PDYG01000013">
    <property type="protein sequence ID" value="PHU38238.1"/>
    <property type="molecule type" value="Genomic_DNA"/>
</dbReference>
<protein>
    <submittedName>
        <fullName evidence="3">Diguanylate cyclase</fullName>
    </submittedName>
</protein>
<name>A0A2G3E4P0_9FIRM</name>
<dbReference type="SMART" id="SM00052">
    <property type="entry name" value="EAL"/>
    <property type="match status" value="1"/>
</dbReference>
<gene>
    <name evidence="3" type="ORF">CSX02_03825</name>
</gene>
<dbReference type="InterPro" id="IPR035919">
    <property type="entry name" value="EAL_sf"/>
</dbReference>
<dbReference type="Gene3D" id="3.20.20.450">
    <property type="entry name" value="EAL domain"/>
    <property type="match status" value="1"/>
</dbReference>
<dbReference type="Proteomes" id="UP000224563">
    <property type="component" value="Unassembled WGS sequence"/>
</dbReference>
<evidence type="ECO:0000313" key="4">
    <source>
        <dbReference type="Proteomes" id="UP000224563"/>
    </source>
</evidence>
<evidence type="ECO:0000313" key="3">
    <source>
        <dbReference type="EMBL" id="PHU38238.1"/>
    </source>
</evidence>
<organism evidence="3 4">
    <name type="scientific">Agathobacter ruminis</name>
    <dbReference type="NCBI Taxonomy" id="1712665"/>
    <lineage>
        <taxon>Bacteria</taxon>
        <taxon>Bacillati</taxon>
        <taxon>Bacillota</taxon>
        <taxon>Clostridia</taxon>
        <taxon>Lachnospirales</taxon>
        <taxon>Lachnospiraceae</taxon>
        <taxon>Agathobacter</taxon>
    </lineage>
</organism>
<dbReference type="PANTHER" id="PTHR44757">
    <property type="entry name" value="DIGUANYLATE CYCLASE DGCP"/>
    <property type="match status" value="1"/>
</dbReference>
<evidence type="ECO:0000259" key="2">
    <source>
        <dbReference type="PROSITE" id="PS50887"/>
    </source>
</evidence>
<evidence type="ECO:0000259" key="1">
    <source>
        <dbReference type="PROSITE" id="PS50883"/>
    </source>
</evidence>
<dbReference type="SUPFAM" id="SSF55781">
    <property type="entry name" value="GAF domain-like"/>
    <property type="match status" value="1"/>
</dbReference>
<dbReference type="Pfam" id="PF00563">
    <property type="entry name" value="EAL"/>
    <property type="match status" value="1"/>
</dbReference>
<dbReference type="NCBIfam" id="TIGR00254">
    <property type="entry name" value="GGDEF"/>
    <property type="match status" value="1"/>
</dbReference>
<dbReference type="InterPro" id="IPR043128">
    <property type="entry name" value="Rev_trsase/Diguanyl_cyclase"/>
</dbReference>
<sequence length="884" mass="101755">MENALNFSEIKLDSLVDTKLIQRFQDRFCKANHIYLTGFGKDAGILTERYGSKEELQFIKDLVRPDEWYSLVARAQDEFVENIVEQDFPERNIKMCALSTKFEGHIQMVWVAIGFLEEYIENNPEHTPVPDYILKTSSTRFYHSIEFLELLSKYVFITKANELIAQSALNKNKDAMSEISAQLYRSESLTKIVTMLESEAAFGQIIDDILREVCSTLKIPRGMLLRKDGDCNTVSMICEYCMNPKMAQISSMQAVPIEELPFFNEKNYVISADSMVPQVYKDLMEKFCAVAGVFQPIEVNGKVMMYLCFLDTSTEQVWETETIKFINDAKRIVQTILTKRIAKNSLASSYASLEAILENVGCGICVYDMHQHKLLYRNQQFKDIYSKSLSSGNLEKVLYLEDEQDVSFREVYMADEERWIDQYKTNIKWVDGSTVLLCTAYDITEKKRYQEKIEHQANNDFLTGLYNRMRCEQDLEKYIRIVQSSGEKGALLYIDLDDFKHINDGLGHQYGDVLLKTISHSLQKISGIGSNCYRVGGDEFMVIITGQNYKRIETICDDIRDIFNRPWFLKGEDYYCTTSMGIVVFPDDGDVVEDLIRKADIALFRAKRSGKNCVQYYSDADEDVSSHRLDVEKNMRKAAMDSCDEFEIYYQPIIDVTKENNPCCGAEALIRWNSPELGFIAPDDFIPLAEYLGLINPIGDFVLLQAAKRCKYWNDMGHPNYKVNVNLSVVQLLQSDIVKKVQDVLEETRINPKNLTLEVTESLAINDMGRMKSILGQIRELGVRVALDDFGTGYSSLNHIREIPLDIIKIDRCFIKNLTKDDFSDAFVQMVHELAKALDLKICVEGVETDEQYELLKKMNIEMIQGFYFGKPVKVEEFEKQYVE</sequence>
<feature type="domain" description="GGDEF" evidence="2">
    <location>
        <begin position="487"/>
        <end position="619"/>
    </location>
</feature>
<reference evidence="3 4" key="1">
    <citation type="submission" date="2017-10" db="EMBL/GenBank/DDBJ databases">
        <title>Resolving the taxonomy of Roseburia spp., Eubacterium rectale and Agathobacter spp. through phylogenomic analysis.</title>
        <authorList>
            <person name="Sheridan P.O."/>
            <person name="Walker A.W."/>
            <person name="Duncan S.H."/>
            <person name="Scott K.P."/>
            <person name="Toole P.W.O."/>
            <person name="Luis P."/>
            <person name="Flint H.J."/>
        </authorList>
    </citation>
    <scope>NUCLEOTIDE SEQUENCE [LARGE SCALE GENOMIC DNA]</scope>
    <source>
        <strain evidence="3 4">JK623</strain>
    </source>
</reference>
<dbReference type="CDD" id="cd01949">
    <property type="entry name" value="GGDEF"/>
    <property type="match status" value="1"/>
</dbReference>
<dbReference type="Gene3D" id="3.30.70.270">
    <property type="match status" value="1"/>
</dbReference>
<proteinExistence type="predicted"/>
<dbReference type="PROSITE" id="PS50887">
    <property type="entry name" value="GGDEF"/>
    <property type="match status" value="1"/>
</dbReference>
<dbReference type="InterPro" id="IPR029016">
    <property type="entry name" value="GAF-like_dom_sf"/>
</dbReference>
<feature type="domain" description="EAL" evidence="1">
    <location>
        <begin position="628"/>
        <end position="884"/>
    </location>
</feature>
<dbReference type="PANTHER" id="PTHR44757:SF2">
    <property type="entry name" value="BIOFILM ARCHITECTURE MAINTENANCE PROTEIN MBAA"/>
    <property type="match status" value="1"/>
</dbReference>
<dbReference type="AlphaFoldDB" id="A0A2G3E4P0"/>
<dbReference type="InterPro" id="IPR001633">
    <property type="entry name" value="EAL_dom"/>
</dbReference>
<dbReference type="SMART" id="SM00267">
    <property type="entry name" value="GGDEF"/>
    <property type="match status" value="1"/>
</dbReference>
<accession>A0A2G3E4P0</accession>
<dbReference type="Gene3D" id="3.30.450.40">
    <property type="match status" value="1"/>
</dbReference>